<keyword evidence="2" id="KW-1185">Reference proteome</keyword>
<dbReference type="EMBL" id="UZAE01001605">
    <property type="protein sequence ID" value="VDN98822.1"/>
    <property type="molecule type" value="Genomic_DNA"/>
</dbReference>
<reference evidence="3" key="1">
    <citation type="submission" date="2017-02" db="UniProtKB">
        <authorList>
            <consortium name="WormBaseParasite"/>
        </authorList>
    </citation>
    <scope>IDENTIFICATION</scope>
</reference>
<evidence type="ECO:0000313" key="2">
    <source>
        <dbReference type="Proteomes" id="UP000278807"/>
    </source>
</evidence>
<protein>
    <submittedName>
        <fullName evidence="3">Fibronectin type-III domain-containing protein</fullName>
    </submittedName>
</protein>
<organism evidence="3">
    <name type="scientific">Rodentolepis nana</name>
    <name type="common">Dwarf tapeworm</name>
    <name type="synonym">Hymenolepis nana</name>
    <dbReference type="NCBI Taxonomy" id="102285"/>
    <lineage>
        <taxon>Eukaryota</taxon>
        <taxon>Metazoa</taxon>
        <taxon>Spiralia</taxon>
        <taxon>Lophotrochozoa</taxon>
        <taxon>Platyhelminthes</taxon>
        <taxon>Cestoda</taxon>
        <taxon>Eucestoda</taxon>
        <taxon>Cyclophyllidea</taxon>
        <taxon>Hymenolepididae</taxon>
        <taxon>Rodentolepis</taxon>
    </lineage>
</organism>
<gene>
    <name evidence="1" type="ORF">HNAJ_LOCUS2963</name>
</gene>
<dbReference type="OrthoDB" id="6248103at2759"/>
<name>A0A0R3T7C6_RODNA</name>
<dbReference type="AlphaFoldDB" id="A0A0R3T7C6"/>
<sequence>MTIARLARFGKSDSSKHKPLRQFGQDSSKSHMVIMLHYRHFFLIFLCGSYILSASSRNCYQNWNTSDFPVAISIKPGFTKTETTIGVKSVNVTWDFDQSVEGIANYPKGLRWGKAEYTAVRSSYKGKAKIKVTIDYAKLTKEMCSLGRTSWMQGALSNSHDFCMERMIPGSTYQLCVAPEDCQNFWTCKAFTTLTDRSWSQRLYDLKVSIEGRDYNWIQLSWPPPKIKLPLSPPVGYIIFVINHKSCLEQVVYYQAPWITEVESHHIRSRSNNLTLNPSCSGKRVTSSEGKLDGYWPDFPGSRRSTWIDGWNTAEVDEQGPIGLFAVTVGNLRSREKYHFEIHPIVYPDVDADILPTKITAETSETYSGVDIEARRSDVKVNSRSYTNFAVSEIGARSIHCEQQDPVDKNGAGDRLCNKSDNFVINDLVIPLTPGAMYRIGIGSVQKVFQIPSSNIPFQPQIKGTALSSNLISLKLWNLNSTFANPPAFIIRICQIDEDTNCRKNPLYVEVVGTYSLFDGRSVWQHDVSDSSYNLNAHINGTERPKLFILLYTYFGNEEVQIYKTEVETRCKSWCIWPAGDWSNTKGRAFGVYESSFTLYSRNGHRCSDRCLPLLEAINGESGCTYRGNGKDLCNIPICSEVDTEFKAGTTWITVEWKNPRESVNPAPSYVILVTSDSKEEPCRVFVDNAKTLKLPPFLQNVVQSCSGDSVTKLPSQSPLNITDLAQNTIYNIFIVPYLADGRLGAVLERSWATSLARK</sequence>
<evidence type="ECO:0000313" key="3">
    <source>
        <dbReference type="WBParaSite" id="HNAJ_0000296401-mRNA-1"/>
    </source>
</evidence>
<dbReference type="Proteomes" id="UP000278807">
    <property type="component" value="Unassembled WGS sequence"/>
</dbReference>
<accession>A0A0R3T7C6</accession>
<evidence type="ECO:0000313" key="1">
    <source>
        <dbReference type="EMBL" id="VDN98822.1"/>
    </source>
</evidence>
<reference evidence="1 2" key="2">
    <citation type="submission" date="2018-11" db="EMBL/GenBank/DDBJ databases">
        <authorList>
            <consortium name="Pathogen Informatics"/>
        </authorList>
    </citation>
    <scope>NUCLEOTIDE SEQUENCE [LARGE SCALE GENOMIC DNA]</scope>
</reference>
<dbReference type="WBParaSite" id="HNAJ_0000296401-mRNA-1">
    <property type="protein sequence ID" value="HNAJ_0000296401-mRNA-1"/>
    <property type="gene ID" value="HNAJ_0000296401"/>
</dbReference>
<proteinExistence type="predicted"/>